<feature type="domain" description="Glycosyltransferase 2-like" evidence="1">
    <location>
        <begin position="9"/>
        <end position="175"/>
    </location>
</feature>
<dbReference type="InterPro" id="IPR050256">
    <property type="entry name" value="Glycosyltransferase_2"/>
</dbReference>
<proteinExistence type="predicted"/>
<name>A0A382UVX8_9ZZZZ</name>
<dbReference type="InterPro" id="IPR001173">
    <property type="entry name" value="Glyco_trans_2-like"/>
</dbReference>
<dbReference type="EMBL" id="UINC01147203">
    <property type="protein sequence ID" value="SVD38384.1"/>
    <property type="molecule type" value="Genomic_DNA"/>
</dbReference>
<sequence length="238" mass="27485">MYKKPMKISVIIPCYNEEKTIMEIIGLVHQSLNGYDYEIILVDDGSTDNTKIILEENSGSYEKLKVIFHSINYGKGAALRTGFNVAIGEVVIIQDADLEYNPSEYSKLIKPIEEGKADIVYGSRFKSGDTSRVLYFWHQVGNKLITGLSNMFTNLNFTDVETCYKVFRKEVLDKIIIEENRFGFEPEITAKISKIRPRLKIYEVGISYYGRTYEEGKKITWKDGFRALYAIIKYNLFR</sequence>
<protein>
    <recommendedName>
        <fullName evidence="1">Glycosyltransferase 2-like domain-containing protein</fullName>
    </recommendedName>
</protein>
<accession>A0A382UVX8</accession>
<reference evidence="2" key="1">
    <citation type="submission" date="2018-05" db="EMBL/GenBank/DDBJ databases">
        <authorList>
            <person name="Lanie J.A."/>
            <person name="Ng W.-L."/>
            <person name="Kazmierczak K.M."/>
            <person name="Andrzejewski T.M."/>
            <person name="Davidsen T.M."/>
            <person name="Wayne K.J."/>
            <person name="Tettelin H."/>
            <person name="Glass J.I."/>
            <person name="Rusch D."/>
            <person name="Podicherti R."/>
            <person name="Tsui H.-C.T."/>
            <person name="Winkler M.E."/>
        </authorList>
    </citation>
    <scope>NUCLEOTIDE SEQUENCE</scope>
</reference>
<dbReference type="AlphaFoldDB" id="A0A382UVX8"/>
<dbReference type="Pfam" id="PF00535">
    <property type="entry name" value="Glycos_transf_2"/>
    <property type="match status" value="1"/>
</dbReference>
<dbReference type="PANTHER" id="PTHR48090:SF7">
    <property type="entry name" value="RFBJ PROTEIN"/>
    <property type="match status" value="1"/>
</dbReference>
<dbReference type="PANTHER" id="PTHR48090">
    <property type="entry name" value="UNDECAPRENYL-PHOSPHATE 4-DEOXY-4-FORMAMIDO-L-ARABINOSE TRANSFERASE-RELATED"/>
    <property type="match status" value="1"/>
</dbReference>
<gene>
    <name evidence="2" type="ORF">METZ01_LOCUS391238</name>
</gene>
<evidence type="ECO:0000259" key="1">
    <source>
        <dbReference type="Pfam" id="PF00535"/>
    </source>
</evidence>
<dbReference type="Gene3D" id="3.90.550.10">
    <property type="entry name" value="Spore Coat Polysaccharide Biosynthesis Protein SpsA, Chain A"/>
    <property type="match status" value="1"/>
</dbReference>
<evidence type="ECO:0000313" key="2">
    <source>
        <dbReference type="EMBL" id="SVD38384.1"/>
    </source>
</evidence>
<dbReference type="SUPFAM" id="SSF53448">
    <property type="entry name" value="Nucleotide-diphospho-sugar transferases"/>
    <property type="match status" value="1"/>
</dbReference>
<dbReference type="InterPro" id="IPR029044">
    <property type="entry name" value="Nucleotide-diphossugar_trans"/>
</dbReference>
<organism evidence="2">
    <name type="scientific">marine metagenome</name>
    <dbReference type="NCBI Taxonomy" id="408172"/>
    <lineage>
        <taxon>unclassified sequences</taxon>
        <taxon>metagenomes</taxon>
        <taxon>ecological metagenomes</taxon>
    </lineage>
</organism>
<dbReference type="CDD" id="cd04179">
    <property type="entry name" value="DPM_DPG-synthase_like"/>
    <property type="match status" value="1"/>
</dbReference>